<keyword evidence="4" id="KW-0808">Transferase</keyword>
<evidence type="ECO:0000256" key="7">
    <source>
        <dbReference type="ARBA" id="ARBA00022840"/>
    </source>
</evidence>
<feature type="transmembrane region" description="Helical" evidence="10">
    <location>
        <begin position="38"/>
        <end position="54"/>
    </location>
</feature>
<name>A0A7M1SXZ8_9MICO</name>
<evidence type="ECO:0000259" key="11">
    <source>
        <dbReference type="Pfam" id="PF02518"/>
    </source>
</evidence>
<proteinExistence type="predicted"/>
<dbReference type="GO" id="GO:0000155">
    <property type="term" value="F:phosphorelay sensor kinase activity"/>
    <property type="evidence" value="ECO:0007669"/>
    <property type="project" value="InterPro"/>
</dbReference>
<gene>
    <name evidence="14" type="ORF">IM660_09430</name>
</gene>
<accession>A0A7M1SXZ8</accession>
<dbReference type="GO" id="GO:0046983">
    <property type="term" value="F:protein dimerization activity"/>
    <property type="evidence" value="ECO:0007669"/>
    <property type="project" value="InterPro"/>
</dbReference>
<dbReference type="RefSeq" id="WP_193499053.1">
    <property type="nucleotide sequence ID" value="NZ_CP063169.1"/>
</dbReference>
<evidence type="ECO:0000256" key="6">
    <source>
        <dbReference type="ARBA" id="ARBA00022777"/>
    </source>
</evidence>
<dbReference type="Pfam" id="PF02518">
    <property type="entry name" value="HATPase_c"/>
    <property type="match status" value="1"/>
</dbReference>
<dbReference type="GO" id="GO:0005524">
    <property type="term" value="F:ATP binding"/>
    <property type="evidence" value="ECO:0007669"/>
    <property type="project" value="UniProtKB-KW"/>
</dbReference>
<protein>
    <recommendedName>
        <fullName evidence="2">histidine kinase</fullName>
        <ecNumber evidence="2">2.7.13.3</ecNumber>
    </recommendedName>
</protein>
<dbReference type="EMBL" id="CP063169">
    <property type="protein sequence ID" value="QOR72415.1"/>
    <property type="molecule type" value="Genomic_DNA"/>
</dbReference>
<dbReference type="InterPro" id="IPR055558">
    <property type="entry name" value="DUF7134"/>
</dbReference>
<feature type="transmembrane region" description="Helical" evidence="10">
    <location>
        <begin position="89"/>
        <end position="105"/>
    </location>
</feature>
<dbReference type="SUPFAM" id="SSF55874">
    <property type="entry name" value="ATPase domain of HSP90 chaperone/DNA topoisomerase II/histidine kinase"/>
    <property type="match status" value="1"/>
</dbReference>
<evidence type="ECO:0000256" key="9">
    <source>
        <dbReference type="SAM" id="MobiDB-lite"/>
    </source>
</evidence>
<dbReference type="Gene3D" id="1.20.5.1930">
    <property type="match status" value="1"/>
</dbReference>
<dbReference type="InterPro" id="IPR011712">
    <property type="entry name" value="Sig_transdc_His_kin_sub3_dim/P"/>
</dbReference>
<evidence type="ECO:0000259" key="12">
    <source>
        <dbReference type="Pfam" id="PF07730"/>
    </source>
</evidence>
<dbReference type="InterPro" id="IPR003594">
    <property type="entry name" value="HATPase_dom"/>
</dbReference>
<feature type="region of interest" description="Disordered" evidence="9">
    <location>
        <begin position="444"/>
        <end position="464"/>
    </location>
</feature>
<dbReference type="Pfam" id="PF07730">
    <property type="entry name" value="HisKA_3"/>
    <property type="match status" value="1"/>
</dbReference>
<evidence type="ECO:0000256" key="3">
    <source>
        <dbReference type="ARBA" id="ARBA00022553"/>
    </source>
</evidence>
<organism evidence="14 15">
    <name type="scientific">Ruania alkalisoli</name>
    <dbReference type="NCBI Taxonomy" id="2779775"/>
    <lineage>
        <taxon>Bacteria</taxon>
        <taxon>Bacillati</taxon>
        <taxon>Actinomycetota</taxon>
        <taxon>Actinomycetes</taxon>
        <taxon>Micrococcales</taxon>
        <taxon>Ruaniaceae</taxon>
        <taxon>Ruania</taxon>
    </lineage>
</organism>
<feature type="domain" description="Histidine kinase/HSP90-like ATPase" evidence="11">
    <location>
        <begin position="353"/>
        <end position="443"/>
    </location>
</feature>
<keyword evidence="10" id="KW-0472">Membrane</keyword>
<keyword evidence="6 14" id="KW-0418">Kinase</keyword>
<dbReference type="KEGG" id="halt:IM660_09430"/>
<sequence>MSETPTPRGRRLFGWLNDPDEPWWERPGPTTAQQRRDVIGALVYLAVALGVVALSKSYGMRLEDEAGWRAYLAVALMVFPLSVRRRWPLPVLVLASGLFVALAYLSPEVAISVPFQVAYFAALYSAVAWAPDRRLLWILTAGVVVAMALWITIALTITNAAGQMSGLFEHGAGPLPPLVAYALYTALLNAAYFGGAVLIGRTAWRTALDRVRVRAQAEQIAEQAAELARRAVLEERVRIARELHDVIAHHVSVIGVQAAASRRMLPVDPERSAQALRTIESTSREAVEEMRSLLHILRNDETPSDSRAPEPGLGDIDALARTHREAGLIVTVERVEAEPGDLNRAAAPLSLSAYRCVQESLTNVRSHSTARRASVTLRTGGEPAPSWLEVEVLDDGRPRGATSGTGYGLRGIRERAALHHGEVDAGPREPGPGWRVRVRFPYREAAGNGPSGAGTVTASEGESA</sequence>
<keyword evidence="15" id="KW-1185">Reference proteome</keyword>
<dbReference type="EC" id="2.7.13.3" evidence="2"/>
<evidence type="ECO:0000313" key="14">
    <source>
        <dbReference type="EMBL" id="QOR72415.1"/>
    </source>
</evidence>
<dbReference type="PANTHER" id="PTHR24421">
    <property type="entry name" value="NITRATE/NITRITE SENSOR PROTEIN NARX-RELATED"/>
    <property type="match status" value="1"/>
</dbReference>
<evidence type="ECO:0000256" key="8">
    <source>
        <dbReference type="ARBA" id="ARBA00023012"/>
    </source>
</evidence>
<dbReference type="Proteomes" id="UP000593758">
    <property type="component" value="Chromosome"/>
</dbReference>
<evidence type="ECO:0000256" key="5">
    <source>
        <dbReference type="ARBA" id="ARBA00022741"/>
    </source>
</evidence>
<reference evidence="14 15" key="1">
    <citation type="submission" date="2020-10" db="EMBL/GenBank/DDBJ databases">
        <title>Haloactinobacterium sp. RN3S43, a bacterium isolated from saline soil.</title>
        <authorList>
            <person name="Sun J.-Q."/>
        </authorList>
    </citation>
    <scope>NUCLEOTIDE SEQUENCE [LARGE SCALE GENOMIC DNA]</scope>
    <source>
        <strain evidence="14 15">RN3S43</strain>
    </source>
</reference>
<comment type="catalytic activity">
    <reaction evidence="1">
        <text>ATP + protein L-histidine = ADP + protein N-phospho-L-histidine.</text>
        <dbReference type="EC" id="2.7.13.3"/>
    </reaction>
</comment>
<evidence type="ECO:0000259" key="13">
    <source>
        <dbReference type="Pfam" id="PF23539"/>
    </source>
</evidence>
<dbReference type="InterPro" id="IPR036890">
    <property type="entry name" value="HATPase_C_sf"/>
</dbReference>
<keyword evidence="8" id="KW-0902">Two-component regulatory system</keyword>
<feature type="transmembrane region" description="Helical" evidence="10">
    <location>
        <begin position="136"/>
        <end position="158"/>
    </location>
</feature>
<feature type="transmembrane region" description="Helical" evidence="10">
    <location>
        <begin position="111"/>
        <end position="129"/>
    </location>
</feature>
<keyword evidence="10" id="KW-1133">Transmembrane helix</keyword>
<feature type="compositionally biased region" description="Polar residues" evidence="9">
    <location>
        <begin position="454"/>
        <end position="464"/>
    </location>
</feature>
<evidence type="ECO:0000256" key="1">
    <source>
        <dbReference type="ARBA" id="ARBA00000085"/>
    </source>
</evidence>
<keyword evidence="7" id="KW-0067">ATP-binding</keyword>
<feature type="domain" description="DUF7134" evidence="13">
    <location>
        <begin position="45"/>
        <end position="155"/>
    </location>
</feature>
<dbReference type="InterPro" id="IPR050482">
    <property type="entry name" value="Sensor_HK_TwoCompSys"/>
</dbReference>
<dbReference type="CDD" id="cd16917">
    <property type="entry name" value="HATPase_UhpB-NarQ-NarX-like"/>
    <property type="match status" value="1"/>
</dbReference>
<evidence type="ECO:0000313" key="15">
    <source>
        <dbReference type="Proteomes" id="UP000593758"/>
    </source>
</evidence>
<evidence type="ECO:0000256" key="4">
    <source>
        <dbReference type="ARBA" id="ARBA00022679"/>
    </source>
</evidence>
<keyword evidence="5" id="KW-0547">Nucleotide-binding</keyword>
<dbReference type="AlphaFoldDB" id="A0A7M1SXZ8"/>
<keyword evidence="10" id="KW-0812">Transmembrane</keyword>
<dbReference type="Pfam" id="PF23539">
    <property type="entry name" value="DUF7134"/>
    <property type="match status" value="1"/>
</dbReference>
<dbReference type="PANTHER" id="PTHR24421:SF10">
    <property type="entry name" value="NITRATE_NITRITE SENSOR PROTEIN NARQ"/>
    <property type="match status" value="1"/>
</dbReference>
<evidence type="ECO:0000256" key="2">
    <source>
        <dbReference type="ARBA" id="ARBA00012438"/>
    </source>
</evidence>
<dbReference type="GO" id="GO:0016020">
    <property type="term" value="C:membrane"/>
    <property type="evidence" value="ECO:0007669"/>
    <property type="project" value="InterPro"/>
</dbReference>
<feature type="transmembrane region" description="Helical" evidence="10">
    <location>
        <begin position="178"/>
        <end position="200"/>
    </location>
</feature>
<evidence type="ECO:0000256" key="10">
    <source>
        <dbReference type="SAM" id="Phobius"/>
    </source>
</evidence>
<feature type="transmembrane region" description="Helical" evidence="10">
    <location>
        <begin position="66"/>
        <end position="82"/>
    </location>
</feature>
<dbReference type="Gene3D" id="3.30.565.10">
    <property type="entry name" value="Histidine kinase-like ATPase, C-terminal domain"/>
    <property type="match status" value="1"/>
</dbReference>
<feature type="domain" description="Signal transduction histidine kinase subgroup 3 dimerisation and phosphoacceptor" evidence="12">
    <location>
        <begin position="235"/>
        <end position="300"/>
    </location>
</feature>
<keyword evidence="3" id="KW-0597">Phosphoprotein</keyword>